<sequence length="63" mass="7032">MIQLTDKGSDGDNRKAKLKLHGAKAVEEKDYAGAVIFYTEQFPYFPSDGQNQNLNFVLSPNPN</sequence>
<protein>
    <submittedName>
        <fullName evidence="1">Uncharacterized protein</fullName>
    </submittedName>
</protein>
<dbReference type="Proteomes" id="UP000479710">
    <property type="component" value="Unassembled WGS sequence"/>
</dbReference>
<dbReference type="AlphaFoldDB" id="A0A6G1CMX4"/>
<gene>
    <name evidence="1" type="ORF">E2562_000298</name>
</gene>
<evidence type="ECO:0000313" key="2">
    <source>
        <dbReference type="Proteomes" id="UP000479710"/>
    </source>
</evidence>
<feature type="non-terminal residue" evidence="1">
    <location>
        <position position="63"/>
    </location>
</feature>
<dbReference type="EMBL" id="SPHZ02000008">
    <property type="protein sequence ID" value="KAF0901417.1"/>
    <property type="molecule type" value="Genomic_DNA"/>
</dbReference>
<proteinExistence type="predicted"/>
<reference evidence="1 2" key="1">
    <citation type="submission" date="2019-11" db="EMBL/GenBank/DDBJ databases">
        <title>Whole genome sequence of Oryza granulata.</title>
        <authorList>
            <person name="Li W."/>
        </authorList>
    </citation>
    <scope>NUCLEOTIDE SEQUENCE [LARGE SCALE GENOMIC DNA]</scope>
    <source>
        <strain evidence="2">cv. Menghai</strain>
        <tissue evidence="1">Leaf</tissue>
    </source>
</reference>
<organism evidence="1 2">
    <name type="scientific">Oryza meyeriana var. granulata</name>
    <dbReference type="NCBI Taxonomy" id="110450"/>
    <lineage>
        <taxon>Eukaryota</taxon>
        <taxon>Viridiplantae</taxon>
        <taxon>Streptophyta</taxon>
        <taxon>Embryophyta</taxon>
        <taxon>Tracheophyta</taxon>
        <taxon>Spermatophyta</taxon>
        <taxon>Magnoliopsida</taxon>
        <taxon>Liliopsida</taxon>
        <taxon>Poales</taxon>
        <taxon>Poaceae</taxon>
        <taxon>BOP clade</taxon>
        <taxon>Oryzoideae</taxon>
        <taxon>Oryzeae</taxon>
        <taxon>Oryzinae</taxon>
        <taxon>Oryza</taxon>
        <taxon>Oryza meyeriana</taxon>
    </lineage>
</organism>
<comment type="caution">
    <text evidence="1">The sequence shown here is derived from an EMBL/GenBank/DDBJ whole genome shotgun (WGS) entry which is preliminary data.</text>
</comment>
<name>A0A6G1CMX4_9ORYZ</name>
<evidence type="ECO:0000313" key="1">
    <source>
        <dbReference type="EMBL" id="KAF0901417.1"/>
    </source>
</evidence>
<accession>A0A6G1CMX4</accession>
<keyword evidence="2" id="KW-1185">Reference proteome</keyword>